<dbReference type="InterPro" id="IPR050059">
    <property type="entry name" value="ATP_synthase_B_chain"/>
</dbReference>
<evidence type="ECO:0000256" key="4">
    <source>
        <dbReference type="ARBA" id="ARBA00022475"/>
    </source>
</evidence>
<evidence type="ECO:0000256" key="10">
    <source>
        <dbReference type="ARBA" id="ARBA00023136"/>
    </source>
</evidence>
<sequence>MDATAWSLIGLVLFLGLIAYMKVPAMITGALDKRADGIRQELDDARKLREEAQSLLADYQRKRQEAEVEAEGIIAEAKLEAERLTVEANEALEEMIARRTAAAERKIEQAEGQAVAEVRARAAEIAVTAATDILGKKVAGKVSDELLTKSIGEVKDRLN</sequence>
<dbReference type="PANTHER" id="PTHR33445">
    <property type="entry name" value="ATP SYNTHASE SUBUNIT B', CHLOROPLASTIC"/>
    <property type="match status" value="1"/>
</dbReference>
<evidence type="ECO:0000256" key="16">
    <source>
        <dbReference type="RuleBase" id="RU003848"/>
    </source>
</evidence>
<evidence type="ECO:0000256" key="6">
    <source>
        <dbReference type="ARBA" id="ARBA00022692"/>
    </source>
</evidence>
<evidence type="ECO:0000313" key="18">
    <source>
        <dbReference type="EMBL" id="MBA4611975.1"/>
    </source>
</evidence>
<keyword evidence="17" id="KW-0175">Coiled coil</keyword>
<dbReference type="GO" id="GO:0005886">
    <property type="term" value="C:plasma membrane"/>
    <property type="evidence" value="ECO:0007669"/>
    <property type="project" value="UniProtKB-SubCell"/>
</dbReference>
<comment type="caution">
    <text evidence="18">The sequence shown here is derived from an EMBL/GenBank/DDBJ whole genome shotgun (WGS) entry which is preliminary data.</text>
</comment>
<feature type="coiled-coil region" evidence="17">
    <location>
        <begin position="35"/>
        <end position="94"/>
    </location>
</feature>
<accession>A0A838XN83</accession>
<keyword evidence="8 15" id="KW-1133">Transmembrane helix</keyword>
<evidence type="ECO:0000313" key="19">
    <source>
        <dbReference type="Proteomes" id="UP000559404"/>
    </source>
</evidence>
<evidence type="ECO:0000256" key="3">
    <source>
        <dbReference type="ARBA" id="ARBA00022448"/>
    </source>
</evidence>
<dbReference type="EMBL" id="JACEON010000008">
    <property type="protein sequence ID" value="MBA4611975.1"/>
    <property type="molecule type" value="Genomic_DNA"/>
</dbReference>
<keyword evidence="11 15" id="KW-0066">ATP synthesis</keyword>
<evidence type="ECO:0000256" key="17">
    <source>
        <dbReference type="SAM" id="Coils"/>
    </source>
</evidence>
<evidence type="ECO:0000256" key="9">
    <source>
        <dbReference type="ARBA" id="ARBA00023065"/>
    </source>
</evidence>
<dbReference type="Pfam" id="PF00430">
    <property type="entry name" value="ATP-synt_B"/>
    <property type="match status" value="1"/>
</dbReference>
<evidence type="ECO:0000256" key="7">
    <source>
        <dbReference type="ARBA" id="ARBA00022781"/>
    </source>
</evidence>
<keyword evidence="9 15" id="KW-0406">Ion transport</keyword>
<evidence type="ECO:0000256" key="13">
    <source>
        <dbReference type="ARBA" id="ARBA00025614"/>
    </source>
</evidence>
<comment type="function">
    <text evidence="12 15">F(1)F(0) ATP synthase produces ATP from ADP in the presence of a proton or sodium gradient. F-type ATPases consist of two structural domains, F(1) containing the extramembraneous catalytic core and F(0) containing the membrane proton channel, linked together by a central stalk and a peripheral stalk. During catalysis, ATP synthesis in the catalytic domain of F(1) is coupled via a rotary mechanism of the central stalk subunits to proton translocation.</text>
</comment>
<protein>
    <recommendedName>
        <fullName evidence="15">ATP synthase subunit b</fullName>
    </recommendedName>
    <alternativeName>
        <fullName evidence="15">ATP synthase F(0) sector subunit b</fullName>
    </alternativeName>
    <alternativeName>
        <fullName evidence="15">ATPase subunit I</fullName>
    </alternativeName>
    <alternativeName>
        <fullName evidence="15">F-type ATPase subunit b</fullName>
        <shortName evidence="15">F-ATPase subunit b</shortName>
    </alternativeName>
</protein>
<evidence type="ECO:0000256" key="1">
    <source>
        <dbReference type="ARBA" id="ARBA00004377"/>
    </source>
</evidence>
<evidence type="ECO:0000256" key="2">
    <source>
        <dbReference type="ARBA" id="ARBA00005513"/>
    </source>
</evidence>
<evidence type="ECO:0000256" key="5">
    <source>
        <dbReference type="ARBA" id="ARBA00022547"/>
    </source>
</evidence>
<dbReference type="InterPro" id="IPR002146">
    <property type="entry name" value="ATP_synth_b/b'su_bac/chlpt"/>
</dbReference>
<evidence type="ECO:0000256" key="8">
    <source>
        <dbReference type="ARBA" id="ARBA00022989"/>
    </source>
</evidence>
<dbReference type="PANTHER" id="PTHR33445:SF1">
    <property type="entry name" value="ATP SYNTHASE SUBUNIT B"/>
    <property type="match status" value="1"/>
</dbReference>
<keyword evidence="5 15" id="KW-0138">CF(0)</keyword>
<keyword evidence="6 15" id="KW-0812">Transmembrane</keyword>
<evidence type="ECO:0000256" key="12">
    <source>
        <dbReference type="ARBA" id="ARBA00025198"/>
    </source>
</evidence>
<organism evidence="18 19">
    <name type="scientific">Stappia taiwanensis</name>
    <dbReference type="NCBI Taxonomy" id="992267"/>
    <lineage>
        <taxon>Bacteria</taxon>
        <taxon>Pseudomonadati</taxon>
        <taxon>Pseudomonadota</taxon>
        <taxon>Alphaproteobacteria</taxon>
        <taxon>Hyphomicrobiales</taxon>
        <taxon>Stappiaceae</taxon>
        <taxon>Stappia</taxon>
    </lineage>
</organism>
<evidence type="ECO:0000256" key="15">
    <source>
        <dbReference type="HAMAP-Rule" id="MF_01398"/>
    </source>
</evidence>
<reference evidence="18 19" key="1">
    <citation type="submission" date="2020-07" db="EMBL/GenBank/DDBJ databases">
        <authorList>
            <person name="Li M."/>
        </authorList>
    </citation>
    <scope>NUCLEOTIDE SEQUENCE [LARGE SCALE GENOMIC DNA]</scope>
    <source>
        <strain evidence="18 19">DSM 23284</strain>
    </source>
</reference>
<dbReference type="HAMAP" id="MF_01398">
    <property type="entry name" value="ATP_synth_b_bprime"/>
    <property type="match status" value="1"/>
</dbReference>
<feature type="transmembrane region" description="Helical" evidence="15">
    <location>
        <begin position="6"/>
        <end position="31"/>
    </location>
</feature>
<evidence type="ECO:0000256" key="14">
    <source>
        <dbReference type="ARBA" id="ARBA00025830"/>
    </source>
</evidence>
<comment type="similarity">
    <text evidence="2 15 16">Belongs to the ATPase B chain family.</text>
</comment>
<dbReference type="GO" id="GO:0046961">
    <property type="term" value="F:proton-transporting ATPase activity, rotational mechanism"/>
    <property type="evidence" value="ECO:0007669"/>
    <property type="project" value="TreeGrafter"/>
</dbReference>
<reference evidence="18 19" key="2">
    <citation type="submission" date="2020-08" db="EMBL/GenBank/DDBJ databases">
        <title>Stappia taiwanensis sp. nov., isolated from a coastal thermal spring.</title>
        <authorList>
            <person name="Kampfer P."/>
        </authorList>
    </citation>
    <scope>NUCLEOTIDE SEQUENCE [LARGE SCALE GENOMIC DNA]</scope>
    <source>
        <strain evidence="18 19">DSM 23284</strain>
    </source>
</reference>
<gene>
    <name evidence="15" type="primary">atpF</name>
    <name evidence="18" type="ORF">H1W37_09950</name>
</gene>
<keyword evidence="7 15" id="KW-0375">Hydrogen ion transport</keyword>
<evidence type="ECO:0000256" key="11">
    <source>
        <dbReference type="ARBA" id="ARBA00023310"/>
    </source>
</evidence>
<proteinExistence type="inferred from homology"/>
<keyword evidence="19" id="KW-1185">Reference proteome</keyword>
<keyword evidence="3 15" id="KW-0813">Transport</keyword>
<dbReference type="Proteomes" id="UP000559404">
    <property type="component" value="Unassembled WGS sequence"/>
</dbReference>
<comment type="function">
    <text evidence="13">Component of the F(0) channel, it forms part of the peripheral stalk, linking F(1) to F(0). The b'-subunit is a diverged and duplicated form of b found in plants and photosynthetic bacteria.</text>
</comment>
<dbReference type="CDD" id="cd06503">
    <property type="entry name" value="ATP-synt_Fo_b"/>
    <property type="match status" value="1"/>
</dbReference>
<dbReference type="GO" id="GO:0045259">
    <property type="term" value="C:proton-transporting ATP synthase complex"/>
    <property type="evidence" value="ECO:0007669"/>
    <property type="project" value="UniProtKB-KW"/>
</dbReference>
<comment type="subunit">
    <text evidence="14 15">F-type ATPases have 2 components, F(1) - the catalytic core - and F(0) - the membrane proton channel. F(1) has five subunits: alpha(3), beta(3), gamma(1), delta(1), epsilon(1). F(0) has three main subunits: a(1), b(2) and c(10-14). The alpha and beta chains form an alternating ring which encloses part of the gamma chain. F(1) is attached to F(0) by a central stalk formed by the gamma and epsilon chains, while a peripheral stalk is formed by the delta and b chains.</text>
</comment>
<dbReference type="AlphaFoldDB" id="A0A838XN83"/>
<keyword evidence="10 15" id="KW-0472">Membrane</keyword>
<keyword evidence="4 15" id="KW-1003">Cell membrane</keyword>
<name>A0A838XN83_9HYPH</name>
<dbReference type="RefSeq" id="WP_181760179.1">
    <property type="nucleotide sequence ID" value="NZ_BMCR01000003.1"/>
</dbReference>
<dbReference type="GO" id="GO:0046933">
    <property type="term" value="F:proton-transporting ATP synthase activity, rotational mechanism"/>
    <property type="evidence" value="ECO:0007669"/>
    <property type="project" value="UniProtKB-UniRule"/>
</dbReference>
<comment type="subcellular location">
    <subcellularLocation>
        <location evidence="1">Cell inner membrane</location>
        <topology evidence="1">Single-pass membrane protein</topology>
    </subcellularLocation>
    <subcellularLocation>
        <location evidence="15">Cell membrane</location>
        <topology evidence="15">Single-pass membrane protein</topology>
    </subcellularLocation>
</comment>